<feature type="transmembrane region" description="Helical" evidence="1">
    <location>
        <begin position="20"/>
        <end position="43"/>
    </location>
</feature>
<reference evidence="2 3" key="1">
    <citation type="journal article" date="2012" name="J. Bacteriol.">
        <title>Complete genome sequence of a thermophilic methanogen, Methanocella conradii HZ254, isolated from Chinese rice field soil.</title>
        <authorList>
            <person name="Lu Z."/>
            <person name="Lu Y."/>
        </authorList>
    </citation>
    <scope>NUCLEOTIDE SEQUENCE [LARGE SCALE GENOMIC DNA]</scope>
    <source>
        <strain evidence="3">DSM 24694 / JCM 17849 / CGMCC 1.5162 / HZ254</strain>
    </source>
</reference>
<dbReference type="HOGENOM" id="CLU_2911502_0_0_2"/>
<evidence type="ECO:0000313" key="3">
    <source>
        <dbReference type="Proteomes" id="UP000005233"/>
    </source>
</evidence>
<evidence type="ECO:0000256" key="1">
    <source>
        <dbReference type="SAM" id="Phobius"/>
    </source>
</evidence>
<sequence length="61" mass="6782">MEIESLVMVKNAVLKKDMLLPLLAVMGLLAIWVLVVIVCLYFGHAYEGSIVGKVLLNIQRL</sequence>
<gene>
    <name evidence="2" type="ordered locus">Mtc_1920</name>
</gene>
<evidence type="ECO:0000313" key="2">
    <source>
        <dbReference type="EMBL" id="AFD00660.1"/>
    </source>
</evidence>
<accession>H8I4R5</accession>
<dbReference type="GeneID" id="41009266"/>
<proteinExistence type="predicted"/>
<keyword evidence="1" id="KW-1133">Transmembrane helix</keyword>
<dbReference type="KEGG" id="mez:Mtc_1920"/>
<dbReference type="AlphaFoldDB" id="H8I4R5"/>
<organism evidence="2 3">
    <name type="scientific">Methanocella conradii (strain DSM 24694 / JCM 17849 / CGMCC 1.5162 / HZ254)</name>
    <dbReference type="NCBI Taxonomy" id="1041930"/>
    <lineage>
        <taxon>Archaea</taxon>
        <taxon>Methanobacteriati</taxon>
        <taxon>Methanobacteriota</taxon>
        <taxon>Stenosarchaea group</taxon>
        <taxon>Methanomicrobia</taxon>
        <taxon>Methanocellales</taxon>
        <taxon>Methanocellaceae</taxon>
        <taxon>Methanocella</taxon>
    </lineage>
</organism>
<keyword evidence="3" id="KW-1185">Reference proteome</keyword>
<name>H8I4R5_METCZ</name>
<keyword evidence="1" id="KW-0812">Transmembrane</keyword>
<dbReference type="EMBL" id="CP003243">
    <property type="protein sequence ID" value="AFD00660.1"/>
    <property type="molecule type" value="Genomic_DNA"/>
</dbReference>
<dbReference type="Proteomes" id="UP000005233">
    <property type="component" value="Chromosome"/>
</dbReference>
<protein>
    <submittedName>
        <fullName evidence="2">Uncharacterized protein</fullName>
    </submittedName>
</protein>
<keyword evidence="1" id="KW-0472">Membrane</keyword>
<dbReference type="RefSeq" id="WP_014406491.1">
    <property type="nucleotide sequence ID" value="NC_017034.1"/>
</dbReference>
<dbReference type="STRING" id="1041930.Mtc_1920"/>